<dbReference type="AlphaFoldDB" id="A0A6W0NCD5"/>
<reference evidence="2" key="2">
    <citation type="submission" date="2019-10" db="EMBL/GenBank/DDBJ databases">
        <authorList>
            <consortium name="NCBI Pathogen Detection Project"/>
        </authorList>
    </citation>
    <scope>NUCLEOTIDE SEQUENCE</scope>
    <source>
        <strain evidence="2">R18.0287</strain>
    </source>
</reference>
<proteinExistence type="predicted"/>
<sequence length="50" mass="5560">TEDPVLPYVHGLALKDAIRGSKMLTLEGTGHELHHEDWPRIIQAIKGQTS</sequence>
<dbReference type="InterPro" id="IPR013595">
    <property type="entry name" value="Pept_S33_TAP-like_C"/>
</dbReference>
<organism evidence="2">
    <name type="scientific">Salmonella enterica</name>
    <name type="common">Salmonella choleraesuis</name>
    <dbReference type="NCBI Taxonomy" id="28901"/>
    <lineage>
        <taxon>Bacteria</taxon>
        <taxon>Pseudomonadati</taxon>
        <taxon>Pseudomonadota</taxon>
        <taxon>Gammaproteobacteria</taxon>
        <taxon>Enterobacterales</taxon>
        <taxon>Enterobacteriaceae</taxon>
        <taxon>Salmonella</taxon>
    </lineage>
</organism>
<dbReference type="Gene3D" id="3.40.50.1820">
    <property type="entry name" value="alpha/beta hydrolase"/>
    <property type="match status" value="1"/>
</dbReference>
<gene>
    <name evidence="2" type="ORF">GDM31_24535</name>
</gene>
<reference evidence="2" key="1">
    <citation type="journal article" date="2018" name="Genome Biol.">
        <title>SKESA: strategic k-mer extension for scrupulous assemblies.</title>
        <authorList>
            <person name="Souvorov A."/>
            <person name="Agarwala R."/>
            <person name="Lipman D.J."/>
        </authorList>
    </citation>
    <scope>NUCLEOTIDE SEQUENCE</scope>
    <source>
        <strain evidence="2">R18.0287</strain>
    </source>
</reference>
<dbReference type="Pfam" id="PF08386">
    <property type="entry name" value="Abhydrolase_4"/>
    <property type="match status" value="1"/>
</dbReference>
<dbReference type="GO" id="GO:0016787">
    <property type="term" value="F:hydrolase activity"/>
    <property type="evidence" value="ECO:0007669"/>
    <property type="project" value="UniProtKB-KW"/>
</dbReference>
<dbReference type="SUPFAM" id="SSF53474">
    <property type="entry name" value="alpha/beta-Hydrolases"/>
    <property type="match status" value="1"/>
</dbReference>
<accession>A0A6W0NCD5</accession>
<dbReference type="EMBL" id="DAAAMG010000064">
    <property type="protein sequence ID" value="HAA1119544.1"/>
    <property type="molecule type" value="Genomic_DNA"/>
</dbReference>
<name>A0A6W0NCD5_SALER</name>
<evidence type="ECO:0000259" key="1">
    <source>
        <dbReference type="Pfam" id="PF08386"/>
    </source>
</evidence>
<feature type="non-terminal residue" evidence="2">
    <location>
        <position position="1"/>
    </location>
</feature>
<evidence type="ECO:0000313" key="2">
    <source>
        <dbReference type="EMBL" id="HAA1119544.1"/>
    </source>
</evidence>
<keyword evidence="2" id="KW-0378">Hydrolase</keyword>
<comment type="caution">
    <text evidence="2">The sequence shown here is derived from an EMBL/GenBank/DDBJ whole genome shotgun (WGS) entry which is preliminary data.</text>
</comment>
<protein>
    <submittedName>
        <fullName evidence="2">Alpha/beta fold putative hydrolase EstX</fullName>
    </submittedName>
</protein>
<feature type="domain" description="Peptidase S33 tripeptidyl aminopeptidase-like C-terminal" evidence="1">
    <location>
        <begin position="1"/>
        <end position="33"/>
    </location>
</feature>
<dbReference type="InterPro" id="IPR029058">
    <property type="entry name" value="AB_hydrolase_fold"/>
</dbReference>